<dbReference type="InterPro" id="IPR017946">
    <property type="entry name" value="PLC-like_Pdiesterase_TIM-brl"/>
</dbReference>
<dbReference type="Proteomes" id="UP000247346">
    <property type="component" value="Unassembled WGS sequence"/>
</dbReference>
<evidence type="ECO:0000313" key="2">
    <source>
        <dbReference type="Proteomes" id="UP000247346"/>
    </source>
</evidence>
<protein>
    <recommendedName>
        <fullName evidence="3">Calcium-dependent phosphoinositide phospholipase C</fullName>
    </recommendedName>
</protein>
<dbReference type="CDD" id="cd08589">
    <property type="entry name" value="PI-PLCc_SaPLC1_like"/>
    <property type="match status" value="1"/>
</dbReference>
<organism evidence="1 2">
    <name type="scientific">Xanthomonas sacchari</name>
    <dbReference type="NCBI Taxonomy" id="56458"/>
    <lineage>
        <taxon>Bacteria</taxon>
        <taxon>Pseudomonadati</taxon>
        <taxon>Pseudomonadota</taxon>
        <taxon>Gammaproteobacteria</taxon>
        <taxon>Lysobacterales</taxon>
        <taxon>Lysobacteraceae</taxon>
        <taxon>Xanthomonas</taxon>
    </lineage>
</organism>
<dbReference type="EMBL" id="MDEK01000020">
    <property type="protein sequence ID" value="PPU80389.1"/>
    <property type="molecule type" value="Genomic_DNA"/>
</dbReference>
<dbReference type="GO" id="GO:0006629">
    <property type="term" value="P:lipid metabolic process"/>
    <property type="evidence" value="ECO:0007669"/>
    <property type="project" value="InterPro"/>
</dbReference>
<name>A0A2P5YZN7_9XANT</name>
<gene>
    <name evidence="1" type="ORF">XsacCFBP4641_18280</name>
</gene>
<dbReference type="Gene3D" id="3.20.20.190">
    <property type="entry name" value="Phosphatidylinositol (PI) phosphodiesterase"/>
    <property type="match status" value="1"/>
</dbReference>
<reference evidence="1 2" key="1">
    <citation type="submission" date="2016-08" db="EMBL/GenBank/DDBJ databases">
        <authorList>
            <person name="Seilhamer J.J."/>
        </authorList>
    </citation>
    <scope>NUCLEOTIDE SEQUENCE [LARGE SCALE GENOMIC DNA]</scope>
    <source>
        <strain evidence="1 2">CFBP4641</strain>
    </source>
</reference>
<proteinExistence type="predicted"/>
<dbReference type="GO" id="GO:0008081">
    <property type="term" value="F:phosphoric diester hydrolase activity"/>
    <property type="evidence" value="ECO:0007669"/>
    <property type="project" value="InterPro"/>
</dbReference>
<comment type="caution">
    <text evidence="1">The sequence shown here is derived from an EMBL/GenBank/DDBJ whole genome shotgun (WGS) entry which is preliminary data.</text>
</comment>
<dbReference type="SUPFAM" id="SSF51695">
    <property type="entry name" value="PLC-like phosphodiesterases"/>
    <property type="match status" value="1"/>
</dbReference>
<dbReference type="AlphaFoldDB" id="A0A2P5YZN7"/>
<dbReference type="Pfam" id="PF16670">
    <property type="entry name" value="PI-PLC-C1"/>
    <property type="match status" value="1"/>
</dbReference>
<accession>A0A2P5YZN7</accession>
<dbReference type="STRING" id="56458.SB85_08890"/>
<dbReference type="InterPro" id="IPR032075">
    <property type="entry name" value="PI-PLC-C1"/>
</dbReference>
<evidence type="ECO:0000313" key="1">
    <source>
        <dbReference type="EMBL" id="PPU80389.1"/>
    </source>
</evidence>
<evidence type="ECO:0008006" key="3">
    <source>
        <dbReference type="Google" id="ProtNLM"/>
    </source>
</evidence>
<dbReference type="OrthoDB" id="195526at2"/>
<sequence>MPRGGWRVAGIAALFVWLALTILPGMAWSTEAPATVSIDGLRLDQVQLLGSHNSYRPAPTAQVRRRLQAHDAAEWPALAYGHPSLQAQLALGLRQLELDVAADPHGGLYAAPYARADAATRARMHAPGAKVLHQPGLDYASHCLRFRDCLAILAAWSRAHPQHTPLVVLVNAVDFDPVPGVWPHRSAFDANDLDALDRDIAEVIGRAHLIVPDDVRGDAPSLREAVLAHAWPRVAQARGHLLFVLDGNPRHEALYRQAHPSLRGRMMFGWYAPDQPEAAVLSIEDPLAEAPRIRALVTQGFVVRTRADVDGREARAHDRRRAQAAVDAGAQWISTDYYAGAPDPQRLGYWLGIATGLHCDRVTAACGTSAP</sequence>